<gene>
    <name evidence="1" type="ORF">Plo01_39080</name>
</gene>
<organism evidence="1 2">
    <name type="scientific">Planobispora longispora</name>
    <dbReference type="NCBI Taxonomy" id="28887"/>
    <lineage>
        <taxon>Bacteria</taxon>
        <taxon>Bacillati</taxon>
        <taxon>Actinomycetota</taxon>
        <taxon>Actinomycetes</taxon>
        <taxon>Streptosporangiales</taxon>
        <taxon>Streptosporangiaceae</taxon>
        <taxon>Planobispora</taxon>
    </lineage>
</organism>
<dbReference type="Proteomes" id="UP000616724">
    <property type="component" value="Unassembled WGS sequence"/>
</dbReference>
<dbReference type="AlphaFoldDB" id="A0A8J3W5H7"/>
<keyword evidence="2" id="KW-1185">Reference proteome</keyword>
<comment type="caution">
    <text evidence="1">The sequence shown here is derived from an EMBL/GenBank/DDBJ whole genome shotgun (WGS) entry which is preliminary data.</text>
</comment>
<dbReference type="EMBL" id="BOOH01000033">
    <property type="protein sequence ID" value="GIH77479.1"/>
    <property type="molecule type" value="Genomic_DNA"/>
</dbReference>
<evidence type="ECO:0000313" key="2">
    <source>
        <dbReference type="Proteomes" id="UP000616724"/>
    </source>
</evidence>
<name>A0A8J3W5H7_9ACTN</name>
<sequence>MVMTMKALLDRLRFLTSRPAGAPADGRMIGIGLATALRRYGSADDAERHLRRWAAEPRTDAPRHRSL</sequence>
<evidence type="ECO:0000313" key="1">
    <source>
        <dbReference type="EMBL" id="GIH77479.1"/>
    </source>
</evidence>
<accession>A0A8J3W5H7</accession>
<reference evidence="1 2" key="1">
    <citation type="submission" date="2021-01" db="EMBL/GenBank/DDBJ databases">
        <title>Whole genome shotgun sequence of Planobispora longispora NBRC 13918.</title>
        <authorList>
            <person name="Komaki H."/>
            <person name="Tamura T."/>
        </authorList>
    </citation>
    <scope>NUCLEOTIDE SEQUENCE [LARGE SCALE GENOMIC DNA]</scope>
    <source>
        <strain evidence="1 2">NBRC 13918</strain>
    </source>
</reference>
<protein>
    <submittedName>
        <fullName evidence="1">Uncharacterized protein</fullName>
    </submittedName>
</protein>
<proteinExistence type="predicted"/>